<reference evidence="1 2" key="1">
    <citation type="submission" date="2014-04" db="EMBL/GenBank/DDBJ databases">
        <authorList>
            <consortium name="DOE Joint Genome Institute"/>
            <person name="Kuo A."/>
            <person name="Kohler A."/>
            <person name="Nagy L.G."/>
            <person name="Floudas D."/>
            <person name="Copeland A."/>
            <person name="Barry K.W."/>
            <person name="Cichocki N."/>
            <person name="Veneault-Fourrey C."/>
            <person name="LaButti K."/>
            <person name="Lindquist E.A."/>
            <person name="Lipzen A."/>
            <person name="Lundell T."/>
            <person name="Morin E."/>
            <person name="Murat C."/>
            <person name="Sun H."/>
            <person name="Tunlid A."/>
            <person name="Henrissat B."/>
            <person name="Grigoriev I.V."/>
            <person name="Hibbett D.S."/>
            <person name="Martin F."/>
            <person name="Nordberg H.P."/>
            <person name="Cantor M.N."/>
            <person name="Hua S.X."/>
        </authorList>
    </citation>
    <scope>NUCLEOTIDE SEQUENCE [LARGE SCALE GENOMIC DNA]</scope>
    <source>
        <strain evidence="1 2">Foug A</strain>
    </source>
</reference>
<dbReference type="InterPro" id="IPR004242">
    <property type="entry name" value="Transposase_21"/>
</dbReference>
<dbReference type="OrthoDB" id="3234349at2759"/>
<keyword evidence="2" id="KW-1185">Reference proteome</keyword>
<dbReference type="EMBL" id="KN822224">
    <property type="protein sequence ID" value="KIM52099.1"/>
    <property type="molecule type" value="Genomic_DNA"/>
</dbReference>
<gene>
    <name evidence="1" type="ORF">SCLCIDRAFT_88235</name>
</gene>
<evidence type="ECO:0000313" key="1">
    <source>
        <dbReference type="EMBL" id="KIM52099.1"/>
    </source>
</evidence>
<dbReference type="HOGENOM" id="CLU_078867_1_0_1"/>
<accession>A0A0C3D6S7</accession>
<dbReference type="Proteomes" id="UP000053989">
    <property type="component" value="Unassembled WGS sequence"/>
</dbReference>
<dbReference type="AlphaFoldDB" id="A0A0C3D6S7"/>
<dbReference type="Pfam" id="PF02992">
    <property type="entry name" value="Transposase_21"/>
    <property type="match status" value="1"/>
</dbReference>
<dbReference type="InParanoid" id="A0A0C3D6S7"/>
<feature type="non-terminal residue" evidence="1">
    <location>
        <position position="188"/>
    </location>
</feature>
<protein>
    <submittedName>
        <fullName evidence="1">Uncharacterized protein</fullName>
    </submittedName>
</protein>
<feature type="non-terminal residue" evidence="1">
    <location>
        <position position="1"/>
    </location>
</feature>
<evidence type="ECO:0000313" key="2">
    <source>
        <dbReference type="Proteomes" id="UP000053989"/>
    </source>
</evidence>
<name>A0A0C3D6S7_9AGAM</name>
<dbReference type="STRING" id="1036808.A0A0C3D6S7"/>
<dbReference type="PANTHER" id="PTHR46579:SF2">
    <property type="entry name" value="C2H2-TYPE DOMAIN-CONTAINING PROTEIN"/>
    <property type="match status" value="1"/>
</dbReference>
<reference evidence="2" key="2">
    <citation type="submission" date="2015-01" db="EMBL/GenBank/DDBJ databases">
        <title>Evolutionary Origins and Diversification of the Mycorrhizal Mutualists.</title>
        <authorList>
            <consortium name="DOE Joint Genome Institute"/>
            <consortium name="Mycorrhizal Genomics Consortium"/>
            <person name="Kohler A."/>
            <person name="Kuo A."/>
            <person name="Nagy L.G."/>
            <person name="Floudas D."/>
            <person name="Copeland A."/>
            <person name="Barry K.W."/>
            <person name="Cichocki N."/>
            <person name="Veneault-Fourrey C."/>
            <person name="LaButti K."/>
            <person name="Lindquist E.A."/>
            <person name="Lipzen A."/>
            <person name="Lundell T."/>
            <person name="Morin E."/>
            <person name="Murat C."/>
            <person name="Riley R."/>
            <person name="Ohm R."/>
            <person name="Sun H."/>
            <person name="Tunlid A."/>
            <person name="Henrissat B."/>
            <person name="Grigoriev I.V."/>
            <person name="Hibbett D.S."/>
            <person name="Martin F."/>
        </authorList>
    </citation>
    <scope>NUCLEOTIDE SEQUENCE [LARGE SCALE GENOMIC DNA]</scope>
    <source>
        <strain evidence="2">Foug A</strain>
    </source>
</reference>
<organism evidence="1 2">
    <name type="scientific">Scleroderma citrinum Foug A</name>
    <dbReference type="NCBI Taxonomy" id="1036808"/>
    <lineage>
        <taxon>Eukaryota</taxon>
        <taxon>Fungi</taxon>
        <taxon>Dikarya</taxon>
        <taxon>Basidiomycota</taxon>
        <taxon>Agaricomycotina</taxon>
        <taxon>Agaricomycetes</taxon>
        <taxon>Agaricomycetidae</taxon>
        <taxon>Boletales</taxon>
        <taxon>Sclerodermatineae</taxon>
        <taxon>Sclerodermataceae</taxon>
        <taxon>Scleroderma</taxon>
    </lineage>
</organism>
<dbReference type="PANTHER" id="PTHR46579">
    <property type="entry name" value="F5/8 TYPE C DOMAIN-CONTAINING PROTEIN-RELATED"/>
    <property type="match status" value="1"/>
</dbReference>
<sequence length="188" mass="21407">ISMACLNLPLDMRYKPENLYLAGIILGPKQPLLENLNHYIHPLIAQLATSWKQGVRYLRTANHPGGRVTQSAIVLAVCDLPAVCHLAALAGTGSHFFCSACNCYHRANYGRTNFEKWMSRDKDKLCQYAEQWRDAPTAAECERLFKAHGVRYSELWQLPYWDPSHQLVVDSMHCILEGLVQHHVHNLL</sequence>
<proteinExistence type="predicted"/>